<comment type="caution">
    <text evidence="1">The sequence shown here is derived from an EMBL/GenBank/DDBJ whole genome shotgun (WGS) entry which is preliminary data.</text>
</comment>
<sequence length="50" mass="5354">MTSSFICSMCSNACGRAMGSSMFSGTFCYEILSVGYRSVRVMLVAGRARA</sequence>
<reference evidence="1 2" key="1">
    <citation type="submission" date="2020-09" db="EMBL/GenBank/DDBJ databases">
        <title>Flavimobilis rhizosphaerae sp. nov., isolated from rhizosphere soil of Spartina alterniflora.</title>
        <authorList>
            <person name="Hanqin C."/>
        </authorList>
    </citation>
    <scope>NUCLEOTIDE SEQUENCE [LARGE SCALE GENOMIC DNA]</scope>
    <source>
        <strain evidence="1 2">GY 10621</strain>
    </source>
</reference>
<proteinExistence type="predicted"/>
<organism evidence="1 2">
    <name type="scientific">Flavimobilis rhizosphaerae</name>
    <dbReference type="NCBI Taxonomy" id="2775421"/>
    <lineage>
        <taxon>Bacteria</taxon>
        <taxon>Bacillati</taxon>
        <taxon>Actinomycetota</taxon>
        <taxon>Actinomycetes</taxon>
        <taxon>Micrococcales</taxon>
        <taxon>Jonesiaceae</taxon>
        <taxon>Flavimobilis</taxon>
    </lineage>
</organism>
<keyword evidence="2" id="KW-1185">Reference proteome</keyword>
<protein>
    <submittedName>
        <fullName evidence="1">Uncharacterized protein</fullName>
    </submittedName>
</protein>
<dbReference type="RefSeq" id="WP_192280042.1">
    <property type="nucleotide sequence ID" value="NZ_JACZDF010000004.1"/>
</dbReference>
<evidence type="ECO:0000313" key="2">
    <source>
        <dbReference type="Proteomes" id="UP000642107"/>
    </source>
</evidence>
<evidence type="ECO:0000313" key="1">
    <source>
        <dbReference type="EMBL" id="MBD9699748.1"/>
    </source>
</evidence>
<gene>
    <name evidence="1" type="ORF">IGS67_09630</name>
</gene>
<accession>A0ABR9DRW9</accession>
<name>A0ABR9DRW9_9MICO</name>
<dbReference type="EMBL" id="JACZDF010000004">
    <property type="protein sequence ID" value="MBD9699748.1"/>
    <property type="molecule type" value="Genomic_DNA"/>
</dbReference>
<dbReference type="Proteomes" id="UP000642107">
    <property type="component" value="Unassembled WGS sequence"/>
</dbReference>